<evidence type="ECO:0000259" key="1">
    <source>
        <dbReference type="SMART" id="SM00849"/>
    </source>
</evidence>
<dbReference type="Proteomes" id="UP000008811">
    <property type="component" value="Chromosome"/>
</dbReference>
<accession>B3QPJ5</accession>
<dbReference type="RefSeq" id="WP_012502681.1">
    <property type="nucleotide sequence ID" value="NC_011027.1"/>
</dbReference>
<keyword evidence="3" id="KW-1185">Reference proteome</keyword>
<dbReference type="HOGENOM" id="CLU_031317_1_1_10"/>
<proteinExistence type="predicted"/>
<name>B3QPJ5_CHLP8</name>
<dbReference type="Gene3D" id="3.60.15.10">
    <property type="entry name" value="Ribonuclease Z/Hydroxyacylglutathione hydrolase-like"/>
    <property type="match status" value="1"/>
</dbReference>
<organism evidence="2 3">
    <name type="scientific">Chlorobaculum parvum (strain DSM 263 / NCIMB 8327)</name>
    <name type="common">Chlorobium vibrioforme subsp. thiosulfatophilum</name>
    <dbReference type="NCBI Taxonomy" id="517417"/>
    <lineage>
        <taxon>Bacteria</taxon>
        <taxon>Pseudomonadati</taxon>
        <taxon>Chlorobiota</taxon>
        <taxon>Chlorobiia</taxon>
        <taxon>Chlorobiales</taxon>
        <taxon>Chlorobiaceae</taxon>
        <taxon>Chlorobaculum</taxon>
    </lineage>
</organism>
<keyword evidence="2" id="KW-0378">Hydrolase</keyword>
<dbReference type="AlphaFoldDB" id="B3QPJ5"/>
<reference evidence="2" key="1">
    <citation type="submission" date="2008-06" db="EMBL/GenBank/DDBJ databases">
        <title>Complete sequence of Chlorobaculum parvum NCIB 8327.</title>
        <authorList>
            <consortium name="US DOE Joint Genome Institute"/>
            <person name="Lucas S."/>
            <person name="Copeland A."/>
            <person name="Lapidus A."/>
            <person name="Glavina del Rio T."/>
            <person name="Dalin E."/>
            <person name="Tice H."/>
            <person name="Bruce D."/>
            <person name="Goodwin L."/>
            <person name="Pitluck S."/>
            <person name="Schmutz J."/>
            <person name="Larimer F."/>
            <person name="Land M."/>
            <person name="Hauser L."/>
            <person name="Kyrpides N."/>
            <person name="Mikhailova N."/>
            <person name="Zhao F."/>
            <person name="Li T."/>
            <person name="Liu Z."/>
            <person name="Overmann J."/>
            <person name="Bryant D.A."/>
            <person name="Richardson P."/>
        </authorList>
    </citation>
    <scope>NUCLEOTIDE SEQUENCE [LARGE SCALE GENOMIC DNA]</scope>
    <source>
        <strain evidence="2">NCIB 8327</strain>
    </source>
</reference>
<dbReference type="PANTHER" id="PTHR46018">
    <property type="entry name" value="ZINC PHOSPHODIESTERASE ELAC PROTEIN 1"/>
    <property type="match status" value="1"/>
</dbReference>
<dbReference type="CDD" id="cd16272">
    <property type="entry name" value="RNaseZ_MBL-fold"/>
    <property type="match status" value="1"/>
</dbReference>
<dbReference type="EMBL" id="CP001099">
    <property type="protein sequence ID" value="ACF11848.1"/>
    <property type="molecule type" value="Genomic_DNA"/>
</dbReference>
<dbReference type="eggNOG" id="COG1234">
    <property type="taxonomic scope" value="Bacteria"/>
</dbReference>
<dbReference type="SMART" id="SM00849">
    <property type="entry name" value="Lactamase_B"/>
    <property type="match status" value="1"/>
</dbReference>
<dbReference type="OrthoDB" id="9781189at2"/>
<sequence>MKVVFLGTNGWYDSSTGKTICTLVETSASVIVLDAGNGLQNADRFMCADKPVHLFLSHLHLDHIIGLHLLNKFSIPKGLTIHCRKGDLQHLKTIIAPPYSLPFSALSYPVTLREHDGTAIELDGFTVQSAPMRHSVPTIGFRLGIEGKTVAYCPDTGYCQSAVELASNADLLIAECAFRSGEENQDWPHLNPESAARLALEAGAKQLALVHFDAFRYPDRKSRMEAEQAARKIFVNVLAAEDDQIIAL</sequence>
<dbReference type="PANTHER" id="PTHR46018:SF2">
    <property type="entry name" value="ZINC PHOSPHODIESTERASE ELAC PROTEIN 1"/>
    <property type="match status" value="1"/>
</dbReference>
<dbReference type="Pfam" id="PF12706">
    <property type="entry name" value="Lactamase_B_2"/>
    <property type="match status" value="1"/>
</dbReference>
<protein>
    <submittedName>
        <fullName evidence="2">Seceted metal-dependent hydrolase of the beta-lactamase superfamily III</fullName>
    </submittedName>
</protein>
<dbReference type="STRING" id="517417.Cpar_1450"/>
<dbReference type="GO" id="GO:0042781">
    <property type="term" value="F:3'-tRNA processing endoribonuclease activity"/>
    <property type="evidence" value="ECO:0007669"/>
    <property type="project" value="TreeGrafter"/>
</dbReference>
<evidence type="ECO:0000313" key="3">
    <source>
        <dbReference type="Proteomes" id="UP000008811"/>
    </source>
</evidence>
<dbReference type="InterPro" id="IPR001279">
    <property type="entry name" value="Metallo-B-lactamas"/>
</dbReference>
<feature type="domain" description="Metallo-beta-lactamase" evidence="1">
    <location>
        <begin position="18"/>
        <end position="211"/>
    </location>
</feature>
<dbReference type="SUPFAM" id="SSF56281">
    <property type="entry name" value="Metallo-hydrolase/oxidoreductase"/>
    <property type="match status" value="1"/>
</dbReference>
<dbReference type="InterPro" id="IPR036866">
    <property type="entry name" value="RibonucZ/Hydroxyglut_hydro"/>
</dbReference>
<dbReference type="KEGG" id="cpc:Cpar_1450"/>
<evidence type="ECO:0000313" key="2">
    <source>
        <dbReference type="EMBL" id="ACF11848.1"/>
    </source>
</evidence>
<gene>
    <name evidence="2" type="ordered locus">Cpar_1450</name>
</gene>